<evidence type="ECO:0000313" key="3">
    <source>
        <dbReference type="EMBL" id="CAF0871554.1"/>
    </source>
</evidence>
<dbReference type="EMBL" id="CAJNOI010000028">
    <property type="protein sequence ID" value="CAF0871554.1"/>
    <property type="molecule type" value="Genomic_DNA"/>
</dbReference>
<proteinExistence type="predicted"/>
<sequence>MYPTHDVAILSPSIDLPQQQKQHQQQPLNIKFSVWHTFKHHIPRFLITIIIDVILPLVIYIHLQKYIRPVFALLIAGSPPLFMVIFKAIWLCTFDALGFLVFFSFAVTALVAVISRNPIILLLEKSLITGVLSFIFGITLIPFRCLKHRCRWRPMAYYFYQDLVPTKRKDVGLPDNLFSNENEQIDNNYVKLKEEVTIERVVSHKQEVAQVYEWLYLNCKSFRLSCKLITSIWSMGYLMEFLVRMSLILAHFSVNQIVIYGHIILSLITVLMILFTVICITIERKYTLAFIDRWRIEYYNTQQCQQRRSSDLSYSIVIVNSDSNCILSVNA</sequence>
<evidence type="ECO:0000313" key="4">
    <source>
        <dbReference type="Proteomes" id="UP000663832"/>
    </source>
</evidence>
<dbReference type="Proteomes" id="UP000663877">
    <property type="component" value="Unassembled WGS sequence"/>
</dbReference>
<dbReference type="AlphaFoldDB" id="A0A813UVK8"/>
<gene>
    <name evidence="3" type="ORF">BJG266_LOCUS8927</name>
    <name evidence="2" type="ORF">QVE165_LOCUS5804</name>
</gene>
<accession>A0A813UVK8</accession>
<feature type="transmembrane region" description="Helical" evidence="1">
    <location>
        <begin position="259"/>
        <end position="282"/>
    </location>
</feature>
<evidence type="ECO:0000313" key="2">
    <source>
        <dbReference type="EMBL" id="CAF0831409.1"/>
    </source>
</evidence>
<evidence type="ECO:0000256" key="1">
    <source>
        <dbReference type="SAM" id="Phobius"/>
    </source>
</evidence>
<dbReference type="OrthoDB" id="10043543at2759"/>
<protein>
    <submittedName>
        <fullName evidence="2">Uncharacterized protein</fullName>
    </submittedName>
</protein>
<feature type="transmembrane region" description="Helical" evidence="1">
    <location>
        <begin position="127"/>
        <end position="146"/>
    </location>
</feature>
<keyword evidence="1" id="KW-0472">Membrane</keyword>
<keyword evidence="4" id="KW-1185">Reference proteome</keyword>
<name>A0A813UVK8_9BILA</name>
<dbReference type="EMBL" id="CAJNOM010000023">
    <property type="protein sequence ID" value="CAF0831409.1"/>
    <property type="molecule type" value="Genomic_DNA"/>
</dbReference>
<reference evidence="2" key="1">
    <citation type="submission" date="2021-02" db="EMBL/GenBank/DDBJ databases">
        <authorList>
            <person name="Nowell W R."/>
        </authorList>
    </citation>
    <scope>NUCLEOTIDE SEQUENCE</scope>
</reference>
<keyword evidence="1" id="KW-1133">Transmembrane helix</keyword>
<feature type="transmembrane region" description="Helical" evidence="1">
    <location>
        <begin position="97"/>
        <end position="115"/>
    </location>
</feature>
<keyword evidence="1" id="KW-0812">Transmembrane</keyword>
<organism evidence="2 4">
    <name type="scientific">Adineta steineri</name>
    <dbReference type="NCBI Taxonomy" id="433720"/>
    <lineage>
        <taxon>Eukaryota</taxon>
        <taxon>Metazoa</taxon>
        <taxon>Spiralia</taxon>
        <taxon>Gnathifera</taxon>
        <taxon>Rotifera</taxon>
        <taxon>Eurotatoria</taxon>
        <taxon>Bdelloidea</taxon>
        <taxon>Adinetida</taxon>
        <taxon>Adinetidae</taxon>
        <taxon>Adineta</taxon>
    </lineage>
</organism>
<dbReference type="Proteomes" id="UP000663832">
    <property type="component" value="Unassembled WGS sequence"/>
</dbReference>
<feature type="transmembrane region" description="Helical" evidence="1">
    <location>
        <begin position="45"/>
        <end position="63"/>
    </location>
</feature>
<feature type="transmembrane region" description="Helical" evidence="1">
    <location>
        <begin position="69"/>
        <end position="90"/>
    </location>
</feature>
<comment type="caution">
    <text evidence="2">The sequence shown here is derived from an EMBL/GenBank/DDBJ whole genome shotgun (WGS) entry which is preliminary data.</text>
</comment>